<organism evidence="2 3">
    <name type="scientific">Armillaria luteobubalina</name>
    <dbReference type="NCBI Taxonomy" id="153913"/>
    <lineage>
        <taxon>Eukaryota</taxon>
        <taxon>Fungi</taxon>
        <taxon>Dikarya</taxon>
        <taxon>Basidiomycota</taxon>
        <taxon>Agaricomycotina</taxon>
        <taxon>Agaricomycetes</taxon>
        <taxon>Agaricomycetidae</taxon>
        <taxon>Agaricales</taxon>
        <taxon>Marasmiineae</taxon>
        <taxon>Physalacriaceae</taxon>
        <taxon>Armillaria</taxon>
    </lineage>
</organism>
<name>A0AA39PZS2_9AGAR</name>
<gene>
    <name evidence="2" type="ORF">EDD18DRAFT_1078320</name>
</gene>
<feature type="region of interest" description="Disordered" evidence="1">
    <location>
        <begin position="1"/>
        <end position="58"/>
    </location>
</feature>
<feature type="non-terminal residue" evidence="2">
    <location>
        <position position="254"/>
    </location>
</feature>
<comment type="caution">
    <text evidence="2">The sequence shown here is derived from an EMBL/GenBank/DDBJ whole genome shotgun (WGS) entry which is preliminary data.</text>
</comment>
<evidence type="ECO:0000313" key="2">
    <source>
        <dbReference type="EMBL" id="KAK0493592.1"/>
    </source>
</evidence>
<protein>
    <submittedName>
        <fullName evidence="2">Uncharacterized protein</fullName>
    </submittedName>
</protein>
<keyword evidence="3" id="KW-1185">Reference proteome</keyword>
<dbReference type="AlphaFoldDB" id="A0AA39PZS2"/>
<feature type="compositionally biased region" description="Acidic residues" evidence="1">
    <location>
        <begin position="24"/>
        <end position="33"/>
    </location>
</feature>
<reference evidence="2" key="1">
    <citation type="submission" date="2023-06" db="EMBL/GenBank/DDBJ databases">
        <authorList>
            <consortium name="Lawrence Berkeley National Laboratory"/>
            <person name="Ahrendt S."/>
            <person name="Sahu N."/>
            <person name="Indic B."/>
            <person name="Wong-Bajracharya J."/>
            <person name="Merenyi Z."/>
            <person name="Ke H.-M."/>
            <person name="Monk M."/>
            <person name="Kocsube S."/>
            <person name="Drula E."/>
            <person name="Lipzen A."/>
            <person name="Balint B."/>
            <person name="Henrissat B."/>
            <person name="Andreopoulos B."/>
            <person name="Martin F.M."/>
            <person name="Harder C.B."/>
            <person name="Rigling D."/>
            <person name="Ford K.L."/>
            <person name="Foster G.D."/>
            <person name="Pangilinan J."/>
            <person name="Papanicolaou A."/>
            <person name="Barry K."/>
            <person name="LaButti K."/>
            <person name="Viragh M."/>
            <person name="Koriabine M."/>
            <person name="Yan M."/>
            <person name="Riley R."/>
            <person name="Champramary S."/>
            <person name="Plett K.L."/>
            <person name="Tsai I.J."/>
            <person name="Slot J."/>
            <person name="Sipos G."/>
            <person name="Plett J."/>
            <person name="Nagy L.G."/>
            <person name="Grigoriev I.V."/>
        </authorList>
    </citation>
    <scope>NUCLEOTIDE SEQUENCE</scope>
    <source>
        <strain evidence="2">HWK02</strain>
    </source>
</reference>
<dbReference type="Proteomes" id="UP001175228">
    <property type="component" value="Unassembled WGS sequence"/>
</dbReference>
<evidence type="ECO:0000313" key="3">
    <source>
        <dbReference type="Proteomes" id="UP001175228"/>
    </source>
</evidence>
<sequence>METDGAILDVDIEEPGALLHEEREDSDSEDSEDDGSRDNQAENWQKLSWQHKQPPTEAQALQAAKDLNALLNPPHKKGRGYKGHGLDEWTHDHYKEIVLALHFYTSEKSPYKRKWGPAGDAAALAHRGKNSNKERDAKRVRRQAKAWVISRKLPANPYGKWMRSVLEKHKGFAEAVNMHLQGVGKYVQAHDIITYLNKEEVKAEYGLAGTVSPATSKRWMKTLGYQWLQAHKGQYVDGHEHKDVVHYHQNIFLP</sequence>
<proteinExistence type="predicted"/>
<dbReference type="EMBL" id="JAUEPU010000024">
    <property type="protein sequence ID" value="KAK0493592.1"/>
    <property type="molecule type" value="Genomic_DNA"/>
</dbReference>
<accession>A0AA39PZS2</accession>
<feature type="compositionally biased region" description="Polar residues" evidence="1">
    <location>
        <begin position="41"/>
        <end position="53"/>
    </location>
</feature>
<evidence type="ECO:0000256" key="1">
    <source>
        <dbReference type="SAM" id="MobiDB-lite"/>
    </source>
</evidence>